<gene>
    <name evidence="3" type="ORF">GRX01_12360</name>
</gene>
<feature type="transmembrane region" description="Helical" evidence="2">
    <location>
        <begin position="55"/>
        <end position="80"/>
    </location>
</feature>
<proteinExistence type="predicted"/>
<dbReference type="Proteomes" id="UP000437065">
    <property type="component" value="Unassembled WGS sequence"/>
</dbReference>
<feature type="transmembrane region" description="Helical" evidence="2">
    <location>
        <begin position="100"/>
        <end position="132"/>
    </location>
</feature>
<accession>A0A6B0SU80</accession>
<evidence type="ECO:0000256" key="2">
    <source>
        <dbReference type="SAM" id="Phobius"/>
    </source>
</evidence>
<organism evidence="3 4">
    <name type="scientific">Halobaculum saliterrae</name>
    <dbReference type="NCBI Taxonomy" id="2073113"/>
    <lineage>
        <taxon>Archaea</taxon>
        <taxon>Methanobacteriati</taxon>
        <taxon>Methanobacteriota</taxon>
        <taxon>Stenosarchaea group</taxon>
        <taxon>Halobacteria</taxon>
        <taxon>Halobacteriales</taxon>
        <taxon>Haloferacaceae</taxon>
        <taxon>Halobaculum</taxon>
    </lineage>
</organism>
<protein>
    <submittedName>
        <fullName evidence="3">Uncharacterized protein</fullName>
    </submittedName>
</protein>
<keyword evidence="2" id="KW-1133">Transmembrane helix</keyword>
<name>A0A6B0SU80_9EURY</name>
<reference evidence="3 4" key="1">
    <citation type="submission" date="2019-12" db="EMBL/GenBank/DDBJ databases">
        <title>Isolation and characterization of three novel carbon monoxide-oxidizing members of Halobacteria from salione crusts and soils.</title>
        <authorList>
            <person name="Myers M.R."/>
            <person name="King G.M."/>
        </authorList>
    </citation>
    <scope>NUCLEOTIDE SEQUENCE [LARGE SCALE GENOMIC DNA]</scope>
    <source>
        <strain evidence="3 4">WSA2</strain>
    </source>
</reference>
<keyword evidence="4" id="KW-1185">Reference proteome</keyword>
<dbReference type="RefSeq" id="WP_159667798.1">
    <property type="nucleotide sequence ID" value="NZ_WUUS01000007.1"/>
</dbReference>
<keyword evidence="2" id="KW-0472">Membrane</keyword>
<sequence>MSESGRNPGREDGKGERTRRRSVQCRRAAARVPDPPPGTRRGTGEAGGDTWPVEAVGVAVVVVVAAVVVAVAAQAAAAGADATVAAFAPTTLESLGIRDWLEWVAAAGTATAVVSGLVAVAVVAYGVALAVVRVAVA</sequence>
<feature type="region of interest" description="Disordered" evidence="1">
    <location>
        <begin position="1"/>
        <end position="49"/>
    </location>
</feature>
<keyword evidence="2" id="KW-0812">Transmembrane</keyword>
<evidence type="ECO:0000256" key="1">
    <source>
        <dbReference type="SAM" id="MobiDB-lite"/>
    </source>
</evidence>
<comment type="caution">
    <text evidence="3">The sequence shown here is derived from an EMBL/GenBank/DDBJ whole genome shotgun (WGS) entry which is preliminary data.</text>
</comment>
<dbReference type="AlphaFoldDB" id="A0A6B0SU80"/>
<evidence type="ECO:0000313" key="4">
    <source>
        <dbReference type="Proteomes" id="UP000437065"/>
    </source>
</evidence>
<evidence type="ECO:0000313" key="3">
    <source>
        <dbReference type="EMBL" id="MXR42127.1"/>
    </source>
</evidence>
<dbReference type="EMBL" id="WUUS01000007">
    <property type="protein sequence ID" value="MXR42127.1"/>
    <property type="molecule type" value="Genomic_DNA"/>
</dbReference>